<name>A0A8C5R161_9ANUR</name>
<dbReference type="OrthoDB" id="8789646at2759"/>
<protein>
    <submittedName>
        <fullName evidence="1">Uncharacterized protein</fullName>
    </submittedName>
</protein>
<organism evidence="1 2">
    <name type="scientific">Leptobrachium leishanense</name>
    <name type="common">Leishan spiny toad</name>
    <dbReference type="NCBI Taxonomy" id="445787"/>
    <lineage>
        <taxon>Eukaryota</taxon>
        <taxon>Metazoa</taxon>
        <taxon>Chordata</taxon>
        <taxon>Craniata</taxon>
        <taxon>Vertebrata</taxon>
        <taxon>Euteleostomi</taxon>
        <taxon>Amphibia</taxon>
        <taxon>Batrachia</taxon>
        <taxon>Anura</taxon>
        <taxon>Pelobatoidea</taxon>
        <taxon>Megophryidae</taxon>
        <taxon>Leptobrachium</taxon>
    </lineage>
</organism>
<sequence length="79" mass="9257">MSGQDAQTEVRRMGERLLQKLKQMPQADTVEIISFTIILIFISEYRKRPLLFVKCCSTYCTPVYTVWVSPHYGSLYEFT</sequence>
<reference evidence="1" key="1">
    <citation type="submission" date="2025-08" db="UniProtKB">
        <authorList>
            <consortium name="Ensembl"/>
        </authorList>
    </citation>
    <scope>IDENTIFICATION</scope>
</reference>
<dbReference type="AlphaFoldDB" id="A0A8C5R161"/>
<reference evidence="1" key="2">
    <citation type="submission" date="2025-09" db="UniProtKB">
        <authorList>
            <consortium name="Ensembl"/>
        </authorList>
    </citation>
    <scope>IDENTIFICATION</scope>
</reference>
<dbReference type="PANTHER" id="PTHR37344">
    <property type="entry name" value="SMALL INTEGRAL MEMBRANE PROTEIN 5"/>
    <property type="match status" value="1"/>
</dbReference>
<dbReference type="CDD" id="cd20254">
    <property type="entry name" value="CASIMO1_SMIM5"/>
    <property type="match status" value="1"/>
</dbReference>
<dbReference type="InterPro" id="IPR047133">
    <property type="entry name" value="SMIM5"/>
</dbReference>
<keyword evidence="2" id="KW-1185">Reference proteome</keyword>
<evidence type="ECO:0000313" key="1">
    <source>
        <dbReference type="Ensembl" id="ENSLLEP00000045534.1"/>
    </source>
</evidence>
<evidence type="ECO:0000313" key="2">
    <source>
        <dbReference type="Proteomes" id="UP000694569"/>
    </source>
</evidence>
<proteinExistence type="predicted"/>
<dbReference type="Proteomes" id="UP000694569">
    <property type="component" value="Unplaced"/>
</dbReference>
<dbReference type="Ensembl" id="ENSLLET00000047357.1">
    <property type="protein sequence ID" value="ENSLLEP00000045534.1"/>
    <property type="gene ID" value="ENSLLEG00000028899.1"/>
</dbReference>
<dbReference type="PANTHER" id="PTHR37344:SF1">
    <property type="entry name" value="SMALL INTEGRAL MEMBRANE PROTEIN 5"/>
    <property type="match status" value="1"/>
</dbReference>
<accession>A0A8C5R161</accession>